<dbReference type="RefSeq" id="YP_009598951.1">
    <property type="nucleotide sequence ID" value="NC_041911.1"/>
</dbReference>
<reference evidence="1 2" key="1">
    <citation type="submission" date="2016-12" db="EMBL/GenBank/DDBJ databases">
        <title>Characterization of two jumbo phages RP12 and RP31 infecting the phytopathogen Ralstonia solanacearum.</title>
        <authorList>
            <person name="Kawasaki T."/>
            <person name="Yoshikawa G."/>
            <person name="Ogata H."/>
            <person name="Yamada T."/>
        </authorList>
    </citation>
    <scope>NUCLEOTIDE SEQUENCE [LARGE SCALE GENOMIC DNA]</scope>
    <source>
        <strain evidence="1 2">RP12</strain>
    </source>
</reference>
<evidence type="ECO:0000313" key="1">
    <source>
        <dbReference type="EMBL" id="BAW19232.1"/>
    </source>
</evidence>
<dbReference type="OrthoDB" id="13805at10239"/>
<dbReference type="GeneID" id="40074653"/>
<organism evidence="1 2">
    <name type="scientific">Ralstonia phage RP12</name>
    <dbReference type="NCBI Taxonomy" id="1923889"/>
    <lineage>
        <taxon>Viruses</taxon>
        <taxon>Duplodnaviria</taxon>
        <taxon>Heunggongvirae</taxon>
        <taxon>Uroviricota</taxon>
        <taxon>Caudoviricetes</taxon>
        <taxon>Chimalliviridae</taxon>
        <taxon>Ripduovirus</taxon>
        <taxon>Ripduovirus RP12</taxon>
    </lineage>
</organism>
<dbReference type="KEGG" id="vg:40074653"/>
<evidence type="ECO:0000313" key="2">
    <source>
        <dbReference type="Proteomes" id="UP000222831"/>
    </source>
</evidence>
<dbReference type="Proteomes" id="UP000222831">
    <property type="component" value="Segment"/>
</dbReference>
<sequence length="442" mass="48967">MNKREFYLKALASEAYLVTAWNIACFSLIAEGPEDWKAKPYPYRLVQLPNAHYFVDPEDTTKLVLIEDSTPGKPLFVRNELVQLEPGDMPNVFAPITTTYGNVLANQIMLVRPFGGKIGFMTGRISTKKIEKIIEMRLQDRPAAELVDGNQPEPDLALAPIYVDEYQRYCDGAFSLVAYTQLFTPADTRKTMTPPPGIKQLRDMLVKQNAGHLHDRAVVAEIAEKLQKVDADYLKGDRGEDFLTSDKSRKIVRSRLFLMYGAETGIEEKVDVDLIERSLTEGWDVNKFPTMNNALRAGSFNRGKQTELGGEAVKDLFRASGNLKISSPDCGSTVGLPSFFTEQDAERIIGFSVIEEGGPTKITHDNVGKYLGKAISLRSPMTCKNSHTDYCAVCLGDRLANTPTGLSMAVADYGSAFLAIYMSAAHSKGIQVARLNIKDQLM</sequence>
<dbReference type="EMBL" id="AP017924">
    <property type="protein sequence ID" value="BAW19232.1"/>
    <property type="molecule type" value="Genomic_DNA"/>
</dbReference>
<protein>
    <submittedName>
        <fullName evidence="1">Putative RNA polymerase beta prime subunit</fullName>
    </submittedName>
</protein>
<proteinExistence type="predicted"/>
<name>A0A1L7N176_9CAUD</name>
<accession>A0A1L7N176</accession>
<keyword evidence="2" id="KW-1185">Reference proteome</keyword>